<feature type="chain" id="PRO_5046800453" evidence="1">
    <location>
        <begin position="25"/>
        <end position="205"/>
    </location>
</feature>
<evidence type="ECO:0000313" key="3">
    <source>
        <dbReference type="Proteomes" id="UP001056500"/>
    </source>
</evidence>
<dbReference type="SUPFAM" id="SSF109998">
    <property type="entry name" value="Triger factor/SurA peptide-binding domain-like"/>
    <property type="match status" value="1"/>
</dbReference>
<gene>
    <name evidence="2" type="ORF">NDK47_26335</name>
</gene>
<keyword evidence="1" id="KW-0732">Signal</keyword>
<feature type="signal peptide" evidence="1">
    <location>
        <begin position="1"/>
        <end position="24"/>
    </location>
</feature>
<evidence type="ECO:0000256" key="1">
    <source>
        <dbReference type="SAM" id="SignalP"/>
    </source>
</evidence>
<keyword evidence="3" id="KW-1185">Reference proteome</keyword>
<proteinExistence type="predicted"/>
<reference evidence="2" key="1">
    <citation type="submission" date="2022-06" db="EMBL/GenBank/DDBJ databases">
        <title>Genome sequencing of Brevibacillus sp. BB3-R1.</title>
        <authorList>
            <person name="Heo J."/>
            <person name="Lee D."/>
            <person name="Won M."/>
            <person name="Han B.-H."/>
            <person name="Hong S.-B."/>
            <person name="Kwon S.-W."/>
        </authorList>
    </citation>
    <scope>NUCLEOTIDE SEQUENCE</scope>
    <source>
        <strain evidence="2">BB3-R1</strain>
    </source>
</reference>
<dbReference type="InterPro" id="IPR027304">
    <property type="entry name" value="Trigger_fact/SurA_dom_sf"/>
</dbReference>
<protein>
    <submittedName>
        <fullName evidence="2">SurA N-terminal domain-containing protein</fullName>
    </submittedName>
</protein>
<evidence type="ECO:0000313" key="2">
    <source>
        <dbReference type="EMBL" id="USG65576.1"/>
    </source>
</evidence>
<organism evidence="2 3">
    <name type="scientific">Brevibacillus ruminantium</name>
    <dbReference type="NCBI Taxonomy" id="2950604"/>
    <lineage>
        <taxon>Bacteria</taxon>
        <taxon>Bacillati</taxon>
        <taxon>Bacillota</taxon>
        <taxon>Bacilli</taxon>
        <taxon>Bacillales</taxon>
        <taxon>Paenibacillaceae</taxon>
        <taxon>Brevibacillus</taxon>
    </lineage>
</organism>
<dbReference type="RefSeq" id="WP_251872658.1">
    <property type="nucleotide sequence ID" value="NZ_CP098755.1"/>
</dbReference>
<accession>A0ABY4WLQ6</accession>
<dbReference type="Gene3D" id="1.10.4030.10">
    <property type="entry name" value="Porin chaperone SurA, peptide-binding domain"/>
    <property type="match status" value="1"/>
</dbReference>
<dbReference type="EMBL" id="CP098755">
    <property type="protein sequence ID" value="USG65576.1"/>
    <property type="molecule type" value="Genomic_DNA"/>
</dbReference>
<name>A0ABY4WLQ6_9BACL</name>
<dbReference type="Proteomes" id="UP001056500">
    <property type="component" value="Chromosome"/>
</dbReference>
<sequence length="205" mass="23949">MKKIWVFLAVIAVLSIGSLSYSLANDKLSDFAKGTEFAKLYQKTLDQFKKRKTTLDHVPDQISEDELAEKIAMYKAYSKIFGIELTESQAIEKLKERKLVAKYAKERNIYPSEEEIQAYIKDIADSFKDVTYDILDGMIAELGITEEEFFYEFSRAGYEEALVRLNIVQELKNKNEKREDETETEYHNRMLDELEKVIIELKQVM</sequence>